<dbReference type="GO" id="GO:0032259">
    <property type="term" value="P:methylation"/>
    <property type="evidence" value="ECO:0007669"/>
    <property type="project" value="UniProtKB-KW"/>
</dbReference>
<keyword evidence="1" id="KW-0489">Methyltransferase</keyword>
<sequence length="212" mass="23300">MTAISDARFWDRTARKYAASAVADPEGYERTLARTLGFLRKNHSVLELGCGTGTTALRLAHAARSYLATDISEAMIAIASDRLREAPCPGLAFRQAVAEDFLAGDDRFDVILGFNYLHLTRDPRATLRTIRRLLKPEGIFISKTPCVGEMNLVIRRLLLPAMRAVGKAPHVSVFSVNELKQLMSDEAFTIAELENHASKGSTARPFIVAVKA</sequence>
<dbReference type="Pfam" id="PF13489">
    <property type="entry name" value="Methyltransf_23"/>
    <property type="match status" value="1"/>
</dbReference>
<dbReference type="Proteomes" id="UP000199064">
    <property type="component" value="Unassembled WGS sequence"/>
</dbReference>
<reference evidence="2" key="1">
    <citation type="submission" date="2016-10" db="EMBL/GenBank/DDBJ databases">
        <authorList>
            <person name="Varghese N."/>
            <person name="Submissions S."/>
        </authorList>
    </citation>
    <scope>NUCLEOTIDE SEQUENCE [LARGE SCALE GENOMIC DNA]</scope>
    <source>
        <strain evidence="2">ES.061</strain>
    </source>
</reference>
<dbReference type="AlphaFoldDB" id="A0A1H4IQT0"/>
<accession>A0A1H4IQT0</accession>
<dbReference type="EMBL" id="FNSL01000001">
    <property type="protein sequence ID" value="SEB36205.1"/>
    <property type="molecule type" value="Genomic_DNA"/>
</dbReference>
<name>A0A1H4IQT0_9HYPH</name>
<evidence type="ECO:0000313" key="1">
    <source>
        <dbReference type="EMBL" id="SEB36205.1"/>
    </source>
</evidence>
<keyword evidence="1" id="KW-0808">Transferase</keyword>
<dbReference type="CDD" id="cd02440">
    <property type="entry name" value="AdoMet_MTases"/>
    <property type="match status" value="1"/>
</dbReference>
<proteinExistence type="predicted"/>
<dbReference type="Gene3D" id="3.40.50.150">
    <property type="entry name" value="Vaccinia Virus protein VP39"/>
    <property type="match status" value="1"/>
</dbReference>
<keyword evidence="1" id="KW-0830">Ubiquinone</keyword>
<protein>
    <submittedName>
        <fullName evidence="1">Ubiquinone/menaquinone biosynthesis C-methylase UbiE</fullName>
    </submittedName>
</protein>
<gene>
    <name evidence="1" type="ORF">SAMN05216452_0380</name>
</gene>
<dbReference type="InterPro" id="IPR029063">
    <property type="entry name" value="SAM-dependent_MTases_sf"/>
</dbReference>
<dbReference type="SUPFAM" id="SSF53335">
    <property type="entry name" value="S-adenosyl-L-methionine-dependent methyltransferases"/>
    <property type="match status" value="1"/>
</dbReference>
<dbReference type="RefSeq" id="WP_090326348.1">
    <property type="nucleotide sequence ID" value="NZ_FNSL01000001.1"/>
</dbReference>
<organism evidence="1 2">
    <name type="scientific">Nitratireductor aquibiodomus</name>
    <dbReference type="NCBI Taxonomy" id="204799"/>
    <lineage>
        <taxon>Bacteria</taxon>
        <taxon>Pseudomonadati</taxon>
        <taxon>Pseudomonadota</taxon>
        <taxon>Alphaproteobacteria</taxon>
        <taxon>Hyphomicrobiales</taxon>
        <taxon>Phyllobacteriaceae</taxon>
        <taxon>Nitratireductor</taxon>
    </lineage>
</organism>
<dbReference type="PANTHER" id="PTHR43861">
    <property type="entry name" value="TRANS-ACONITATE 2-METHYLTRANSFERASE-RELATED"/>
    <property type="match status" value="1"/>
</dbReference>
<evidence type="ECO:0000313" key="2">
    <source>
        <dbReference type="Proteomes" id="UP000199064"/>
    </source>
</evidence>
<keyword evidence="2" id="KW-1185">Reference proteome</keyword>
<dbReference type="GO" id="GO:0008168">
    <property type="term" value="F:methyltransferase activity"/>
    <property type="evidence" value="ECO:0007669"/>
    <property type="project" value="UniProtKB-KW"/>
</dbReference>